<sequence>MAGTRSSARQAAQKSNESTPKTTDNASRGGTKRKAASPADGAKKKRGRPSKAAKEQKTLEETVPGNDGEQAQQNEDQLEADSGNSGEEGEEPSEAKHSEGGDEGAVKKTDDSNKVDMKEGEEGKEDHEEESKESRNGEGPNAFDQVKADENQPGKTSKGSEEKHSDDPTINGGTNAEPAVEEEKPREQAQPDNVMEKGIIYFFARGRVGMDDPGNASEIQRSYMVLRPLPAGAKITEGAIQDVSNNRLIALPKKVWPKSGRDRFMVFVEKAGTSMETLKDEFFQGSEYSTKTTGTRHTPPVTPIGEGVYAISYSGQGRATTHLSYMMTIPQEIGDVQTDVGLREQGSFILSTKNPNSSAPANAIPAAPEYPKDILDEFGSRGWLPTKPQHLDYANACTLLIGESSALDALEAKPRDAQDENKETPVEEIQKLEHEDEIRIEHMKGDDTVYADLGISKKDYPTVKSTCRIITILHAFMRPPTLPLPLANVSAFQDDRQVLSRFATNEPNPFNGLECET</sequence>
<dbReference type="PANTHER" id="PTHR34776">
    <property type="entry name" value="F17F16.3 PROTEIN"/>
    <property type="match status" value="1"/>
</dbReference>
<feature type="compositionally biased region" description="Basic and acidic residues" evidence="1">
    <location>
        <begin position="93"/>
        <end position="136"/>
    </location>
</feature>
<feature type="compositionally biased region" description="Polar residues" evidence="1">
    <location>
        <begin position="1"/>
        <end position="28"/>
    </location>
</feature>
<protein>
    <recommendedName>
        <fullName evidence="4">BTB domain transcription factor</fullName>
    </recommendedName>
</protein>
<evidence type="ECO:0000256" key="1">
    <source>
        <dbReference type="SAM" id="MobiDB-lite"/>
    </source>
</evidence>
<dbReference type="VEuPathDB" id="FungiDB:BTJ68_00911"/>
<reference evidence="2 3" key="1">
    <citation type="journal article" date="2018" name="BMC Genomics">
        <title>Genomic evidence for intraspecific hybridization in a clonal and extremely halotolerant yeast.</title>
        <authorList>
            <person name="Gostincar C."/>
            <person name="Stajich J.E."/>
            <person name="Zupancic J."/>
            <person name="Zalar P."/>
            <person name="Gunde-Cimerman N."/>
        </authorList>
    </citation>
    <scope>NUCLEOTIDE SEQUENCE [LARGE SCALE GENOMIC DNA]</scope>
    <source>
        <strain evidence="2 3">EXF-562</strain>
    </source>
</reference>
<dbReference type="EMBL" id="QWIS01000042">
    <property type="protein sequence ID" value="RMZ12596.1"/>
    <property type="molecule type" value="Genomic_DNA"/>
</dbReference>
<dbReference type="Proteomes" id="UP000280598">
    <property type="component" value="Unassembled WGS sequence"/>
</dbReference>
<proteinExistence type="predicted"/>
<feature type="region of interest" description="Disordered" evidence="1">
    <location>
        <begin position="1"/>
        <end position="193"/>
    </location>
</feature>
<dbReference type="AlphaFoldDB" id="A0A3M7HHH6"/>
<comment type="caution">
    <text evidence="2">The sequence shown here is derived from an EMBL/GenBank/DDBJ whole genome shotgun (WGS) entry which is preliminary data.</text>
</comment>
<evidence type="ECO:0000313" key="3">
    <source>
        <dbReference type="Proteomes" id="UP000280598"/>
    </source>
</evidence>
<name>A0A3M7HHH6_HORWE</name>
<dbReference type="PANTHER" id="PTHR34776:SF1">
    <property type="entry name" value="F17F16.3 PROTEIN"/>
    <property type="match status" value="1"/>
</dbReference>
<gene>
    <name evidence="2" type="ORF">D0860_02897</name>
</gene>
<feature type="compositionally biased region" description="Basic and acidic residues" evidence="1">
    <location>
        <begin position="146"/>
        <end position="167"/>
    </location>
</feature>
<organism evidence="2 3">
    <name type="scientific">Hortaea werneckii</name>
    <name type="common">Black yeast</name>
    <name type="synonym">Cladosporium werneckii</name>
    <dbReference type="NCBI Taxonomy" id="91943"/>
    <lineage>
        <taxon>Eukaryota</taxon>
        <taxon>Fungi</taxon>
        <taxon>Dikarya</taxon>
        <taxon>Ascomycota</taxon>
        <taxon>Pezizomycotina</taxon>
        <taxon>Dothideomycetes</taxon>
        <taxon>Dothideomycetidae</taxon>
        <taxon>Mycosphaerellales</taxon>
        <taxon>Teratosphaeriaceae</taxon>
        <taxon>Hortaea</taxon>
    </lineage>
</organism>
<evidence type="ECO:0000313" key="2">
    <source>
        <dbReference type="EMBL" id="RMZ12596.1"/>
    </source>
</evidence>
<accession>A0A3M7HHH6</accession>
<evidence type="ECO:0008006" key="4">
    <source>
        <dbReference type="Google" id="ProtNLM"/>
    </source>
</evidence>